<dbReference type="AlphaFoldDB" id="A0A9P8G7R4"/>
<reference evidence="2" key="1">
    <citation type="journal article" date="2021" name="J Fungi (Basel)">
        <title>Virulence traits and population genomics of the black yeast Aureobasidium melanogenum.</title>
        <authorList>
            <person name="Cernosa A."/>
            <person name="Sun X."/>
            <person name="Gostincar C."/>
            <person name="Fang C."/>
            <person name="Gunde-Cimerman N."/>
            <person name="Song Z."/>
        </authorList>
    </citation>
    <scope>NUCLEOTIDE SEQUENCE</scope>
    <source>
        <strain evidence="2">EXF-9298</strain>
    </source>
</reference>
<feature type="region of interest" description="Disordered" evidence="1">
    <location>
        <begin position="1"/>
        <end position="75"/>
    </location>
</feature>
<reference evidence="2" key="2">
    <citation type="submission" date="2021-08" db="EMBL/GenBank/DDBJ databases">
        <authorList>
            <person name="Gostincar C."/>
            <person name="Sun X."/>
            <person name="Song Z."/>
            <person name="Gunde-Cimerman N."/>
        </authorList>
    </citation>
    <scope>NUCLEOTIDE SEQUENCE</scope>
    <source>
        <strain evidence="2">EXF-9298</strain>
    </source>
</reference>
<name>A0A9P8G7R4_AURME</name>
<comment type="caution">
    <text evidence="2">The sequence shown here is derived from an EMBL/GenBank/DDBJ whole genome shotgun (WGS) entry which is preliminary data.</text>
</comment>
<feature type="compositionally biased region" description="Polar residues" evidence="1">
    <location>
        <begin position="66"/>
        <end position="75"/>
    </location>
</feature>
<evidence type="ECO:0000313" key="2">
    <source>
        <dbReference type="EMBL" id="KAG9991273.1"/>
    </source>
</evidence>
<sequence length="75" mass="8296">MHNANRTTGDATSGPHEPTDQEMRDINSRMLEDNDASSDCEEKVKGVKTVENKERSSNADTKSQDDSTINNESQP</sequence>
<evidence type="ECO:0000256" key="1">
    <source>
        <dbReference type="SAM" id="MobiDB-lite"/>
    </source>
</evidence>
<organism evidence="2 3">
    <name type="scientific">Aureobasidium melanogenum</name>
    <name type="common">Aureobasidium pullulans var. melanogenum</name>
    <dbReference type="NCBI Taxonomy" id="46634"/>
    <lineage>
        <taxon>Eukaryota</taxon>
        <taxon>Fungi</taxon>
        <taxon>Dikarya</taxon>
        <taxon>Ascomycota</taxon>
        <taxon>Pezizomycotina</taxon>
        <taxon>Dothideomycetes</taxon>
        <taxon>Dothideomycetidae</taxon>
        <taxon>Dothideales</taxon>
        <taxon>Saccotheciaceae</taxon>
        <taxon>Aureobasidium</taxon>
    </lineage>
</organism>
<feature type="compositionally biased region" description="Polar residues" evidence="1">
    <location>
        <begin position="1"/>
        <end position="11"/>
    </location>
</feature>
<accession>A0A9P8G7R4</accession>
<protein>
    <submittedName>
        <fullName evidence="2">Uncharacterized protein</fullName>
    </submittedName>
</protein>
<proteinExistence type="predicted"/>
<evidence type="ECO:0000313" key="3">
    <source>
        <dbReference type="Proteomes" id="UP000729357"/>
    </source>
</evidence>
<feature type="non-terminal residue" evidence="2">
    <location>
        <position position="75"/>
    </location>
</feature>
<feature type="compositionally biased region" description="Basic and acidic residues" evidence="1">
    <location>
        <begin position="17"/>
        <end position="32"/>
    </location>
</feature>
<dbReference type="EMBL" id="JAHFXS010000004">
    <property type="protein sequence ID" value="KAG9991273.1"/>
    <property type="molecule type" value="Genomic_DNA"/>
</dbReference>
<gene>
    <name evidence="2" type="ORF">KCU98_g535</name>
</gene>
<dbReference type="Proteomes" id="UP000729357">
    <property type="component" value="Unassembled WGS sequence"/>
</dbReference>
<keyword evidence="3" id="KW-1185">Reference proteome</keyword>
<feature type="compositionally biased region" description="Basic and acidic residues" evidence="1">
    <location>
        <begin position="40"/>
        <end position="65"/>
    </location>
</feature>